<dbReference type="Proteomes" id="UP000309893">
    <property type="component" value="Unassembled WGS sequence"/>
</dbReference>
<dbReference type="AlphaFoldDB" id="A0A4V3RKL4"/>
<evidence type="ECO:0000313" key="2">
    <source>
        <dbReference type="Proteomes" id="UP000309893"/>
    </source>
</evidence>
<comment type="caution">
    <text evidence="1">The sequence shown here is derived from an EMBL/GenBank/DDBJ whole genome shotgun (WGS) entry which is preliminary data.</text>
</comment>
<reference evidence="1 2" key="1">
    <citation type="submission" date="2019-04" db="EMBL/GenBank/DDBJ databases">
        <title>Microbes associate with the intestines of laboratory mice.</title>
        <authorList>
            <person name="Navarre W."/>
            <person name="Wong E."/>
            <person name="Huang K."/>
            <person name="Tropini C."/>
            <person name="Ng K."/>
            <person name="Yu B."/>
        </authorList>
    </citation>
    <scope>NUCLEOTIDE SEQUENCE [LARGE SCALE GENOMIC DNA]</scope>
    <source>
        <strain evidence="1 2">NM46_B2-13</strain>
    </source>
</reference>
<gene>
    <name evidence="1" type="ORF">E5344_03340</name>
</gene>
<dbReference type="EMBL" id="SRYO01000001">
    <property type="protein sequence ID" value="TGY39640.1"/>
    <property type="molecule type" value="Genomic_DNA"/>
</dbReference>
<sequence>MDLDQHTPSLTHLRDFARARANGRKTHVEQDRRQVEAPANDRVFAFAYERLLTGFISYVNAGNTGGALERAVFESSARMRPSYDAAARGMAEFARGFSPTVVTRRQRSVVVTDGDGYELVSLRVHLLIANDERRVGAHVYFSEKLLSDPELAIMDAAVAKAVHQIDPSLEAVIIFARTGSVRFIDPLRSITRGRLTFLRAESLAYRAAWDAAA</sequence>
<evidence type="ECO:0000313" key="1">
    <source>
        <dbReference type="EMBL" id="TGY39640.1"/>
    </source>
</evidence>
<name>A0A4V3RKL4_9MICO</name>
<organism evidence="1 2">
    <name type="scientific">Microbacterium laevaniformans</name>
    <dbReference type="NCBI Taxonomy" id="36807"/>
    <lineage>
        <taxon>Bacteria</taxon>
        <taxon>Bacillati</taxon>
        <taxon>Actinomycetota</taxon>
        <taxon>Actinomycetes</taxon>
        <taxon>Micrococcales</taxon>
        <taxon>Microbacteriaceae</taxon>
        <taxon>Microbacterium</taxon>
    </lineage>
</organism>
<proteinExistence type="predicted"/>
<accession>A0A4V3RKL4</accession>
<dbReference type="RefSeq" id="WP_433720193.1">
    <property type="nucleotide sequence ID" value="NZ_CP158846.1"/>
</dbReference>
<protein>
    <submittedName>
        <fullName evidence="1">Uncharacterized protein</fullName>
    </submittedName>
</protein>